<dbReference type="RefSeq" id="WP_126531395.1">
    <property type="nucleotide sequence ID" value="NZ_LR134493.1"/>
</dbReference>
<feature type="signal peptide" evidence="2">
    <location>
        <begin position="1"/>
        <end position="27"/>
    </location>
</feature>
<dbReference type="SUPFAM" id="SSF103515">
    <property type="entry name" value="Autotransporter"/>
    <property type="match status" value="1"/>
</dbReference>
<dbReference type="InterPro" id="IPR003992">
    <property type="entry name" value="Pertactin"/>
</dbReference>
<dbReference type="SMART" id="SM00869">
    <property type="entry name" value="Autotransporter"/>
    <property type="match status" value="1"/>
</dbReference>
<keyword evidence="1 2" id="KW-0732">Signal</keyword>
<dbReference type="Gene3D" id="2.160.20.20">
    <property type="match status" value="1"/>
</dbReference>
<dbReference type="GO" id="GO:0007155">
    <property type="term" value="P:cell adhesion"/>
    <property type="evidence" value="ECO:0007669"/>
    <property type="project" value="InterPro"/>
</dbReference>
<dbReference type="InterPro" id="IPR003991">
    <property type="entry name" value="Pertactin_virulence_factor"/>
</dbReference>
<name>A0A448SCI3_SERRU</name>
<dbReference type="InterPro" id="IPR012332">
    <property type="entry name" value="Autotransporter_pectin_lyase_C"/>
</dbReference>
<dbReference type="AlphaFoldDB" id="A0A448SCI3"/>
<dbReference type="EMBL" id="LR134493">
    <property type="protein sequence ID" value="VEI65435.1"/>
    <property type="molecule type" value="Genomic_DNA"/>
</dbReference>
<evidence type="ECO:0000256" key="2">
    <source>
        <dbReference type="SAM" id="SignalP"/>
    </source>
</evidence>
<evidence type="ECO:0000313" key="5">
    <source>
        <dbReference type="Proteomes" id="UP000281904"/>
    </source>
</evidence>
<protein>
    <submittedName>
        <fullName evidence="4">Adhesin/invasin TibA autotransporter</fullName>
    </submittedName>
</protein>
<accession>A0A448SCI3</accession>
<reference evidence="4 5" key="1">
    <citation type="submission" date="2018-12" db="EMBL/GenBank/DDBJ databases">
        <authorList>
            <consortium name="Pathogen Informatics"/>
        </authorList>
    </citation>
    <scope>NUCLEOTIDE SEQUENCE [LARGE SCALE GENOMIC DNA]</scope>
    <source>
        <strain evidence="4 5">NCTC10036</strain>
    </source>
</reference>
<dbReference type="InterPro" id="IPR006315">
    <property type="entry name" value="OM_autotransptr_brl_dom"/>
</dbReference>
<dbReference type="PROSITE" id="PS51208">
    <property type="entry name" value="AUTOTRANSPORTER"/>
    <property type="match status" value="1"/>
</dbReference>
<dbReference type="NCBIfam" id="TIGR01414">
    <property type="entry name" value="autotrans_barl"/>
    <property type="match status" value="1"/>
</dbReference>
<dbReference type="InterPro" id="IPR004899">
    <property type="entry name" value="Pertactin_central"/>
</dbReference>
<feature type="domain" description="Autotransporter" evidence="3">
    <location>
        <begin position="748"/>
        <end position="1016"/>
    </location>
</feature>
<dbReference type="PANTHER" id="PTHR35037:SF7">
    <property type="entry name" value="AUTOTRANSPORTER"/>
    <property type="match status" value="1"/>
</dbReference>
<organism evidence="4 5">
    <name type="scientific">Serratia rubidaea</name>
    <name type="common">Serratia marinorubra</name>
    <dbReference type="NCBI Taxonomy" id="61652"/>
    <lineage>
        <taxon>Bacteria</taxon>
        <taxon>Pseudomonadati</taxon>
        <taxon>Pseudomonadota</taxon>
        <taxon>Gammaproteobacteria</taxon>
        <taxon>Enterobacterales</taxon>
        <taxon>Yersiniaceae</taxon>
        <taxon>Serratia</taxon>
    </lineage>
</organism>
<dbReference type="Pfam" id="PF03212">
    <property type="entry name" value="Pertactin"/>
    <property type="match status" value="1"/>
</dbReference>
<dbReference type="GO" id="GO:0019867">
    <property type="term" value="C:outer membrane"/>
    <property type="evidence" value="ECO:0007669"/>
    <property type="project" value="InterPro"/>
</dbReference>
<evidence type="ECO:0000259" key="3">
    <source>
        <dbReference type="PROSITE" id="PS51208"/>
    </source>
</evidence>
<gene>
    <name evidence="4" type="primary">tibA</name>
    <name evidence="4" type="ORF">NCTC10036_02291</name>
</gene>
<sequence length="1016" mass="103667">MAYFNLSFLSRSCLLALAAAVPVDAVAESPWRVTDGSTLDVTSGYVSDTTGDYPLLASGAGSLLQTRADGLNFRTTGDLLYAANALSGGGIHLTGATLATNGVMAHGANVDGGSLLMNGGNITVAGANSAGVFGRNGADISLSNLAIAADGAGSSGVTLTDGTLNMADSSLLATGAGSRGLVLGSSTGGAARATLDNVSIILRGEGTQAGLMLGNGQVTGNIVNISTTGRNRGVEIYNPGGGHGSLSLTDSTIDTQDGDGIYILGGDVTLTNTNVNTQGGMAVNVNKAARASIQGGSFTTQSDHADALWIATADSSAAVSGARFTTQGAGSHAFNAQFGNAVLRDSTLSTRGAGSYGLYSEAQVQADNVSIATQGDSGIGVFAARGGVINLQRVDVTTAGNAAAGLLAYPGSTINGDGLTVQTHGADAHTLWARAGTLNISNSRLAAQGENAAGLYVSSIATGDGSRVTLDNVMMSSAQGPAIRTNGAALDLTVQNGSQLSGGNGVLLDNLAGNLADPNYNGDVSLSADNQVSLTGDIRAAAENQVHVALSRASQLNGAAHNLDLLQLDDSSRWVMTGSSSVERLANDGVVSFRHDGAAFSTLSLGTLEGNGAFAMNTDIAALNGDLIAVAGSASGNHLLSIKNLGREPGRSEDALTVVTTGGGDGRFSLNGGVVDAGAYQYELQQRGDDWVLAQKFSDPGNGDPGNGGGDPVPTPSTLTALGLFNAAPTAWYGELTTLRTRMGEVRQGKQQGGAWARVLGNQYDVNDRAGSGYQQRQSGISVGVDSAHELRDGQLLTGVFSGTSRSTLAFNGGSRGTINSFFIGGYGTWLMDSGWFVDALVKANNFTSQADVRMSDGEKAHGGYSVPALGASLEIGRQYALADGWFVEPSAQLSAVWVKGQSYTYSNQLQADSGSVTSQQAALNGVVGKTLALDNGMTLQPWLRAALIQEFSDRDRVSINGHGFDNDLSGTRGEFGAGLAAQLTKDVQIYTDARYAKGDKIESPWGANLGVRWTW</sequence>
<proteinExistence type="predicted"/>
<dbReference type="InterPro" id="IPR011050">
    <property type="entry name" value="Pectin_lyase_fold/virulence"/>
</dbReference>
<dbReference type="Proteomes" id="UP000281904">
    <property type="component" value="Chromosome"/>
</dbReference>
<feature type="chain" id="PRO_5019402326" evidence="2">
    <location>
        <begin position="28"/>
        <end position="1016"/>
    </location>
</feature>
<evidence type="ECO:0000313" key="4">
    <source>
        <dbReference type="EMBL" id="VEI65435.1"/>
    </source>
</evidence>
<dbReference type="SUPFAM" id="SSF51126">
    <property type="entry name" value="Pectin lyase-like"/>
    <property type="match status" value="1"/>
</dbReference>
<dbReference type="InterPro" id="IPR051551">
    <property type="entry name" value="Autotransporter_adhesion"/>
</dbReference>
<dbReference type="InterPro" id="IPR005546">
    <property type="entry name" value="Autotransporte_beta"/>
</dbReference>
<dbReference type="CDD" id="cd01343">
    <property type="entry name" value="PL1_Passenger_AT"/>
    <property type="match status" value="1"/>
</dbReference>
<dbReference type="InterPro" id="IPR036709">
    <property type="entry name" value="Autotransporte_beta_dom_sf"/>
</dbReference>
<dbReference type="PRINTS" id="PR01482">
    <property type="entry name" value="PERTACTIN"/>
</dbReference>
<dbReference type="Pfam" id="PF03797">
    <property type="entry name" value="Autotransporter"/>
    <property type="match status" value="1"/>
</dbReference>
<dbReference type="PANTHER" id="PTHR35037">
    <property type="entry name" value="C-TERMINAL REGION OF AIDA-LIKE PROTEIN"/>
    <property type="match status" value="1"/>
</dbReference>
<dbReference type="PRINTS" id="PR01484">
    <property type="entry name" value="PRTACTNFAMLY"/>
</dbReference>
<evidence type="ECO:0000256" key="1">
    <source>
        <dbReference type="ARBA" id="ARBA00022729"/>
    </source>
</evidence>
<dbReference type="Gene3D" id="2.40.128.130">
    <property type="entry name" value="Autotransporter beta-domain"/>
    <property type="match status" value="1"/>
</dbReference>